<evidence type="ECO:0000256" key="3">
    <source>
        <dbReference type="SAM" id="Coils"/>
    </source>
</evidence>
<dbReference type="AlphaFoldDB" id="A0A078AKC8"/>
<keyword evidence="6" id="KW-1185">Reference proteome</keyword>
<feature type="transmembrane region" description="Helical" evidence="4">
    <location>
        <begin position="85"/>
        <end position="102"/>
    </location>
</feature>
<proteinExistence type="inferred from homology"/>
<dbReference type="GO" id="GO:0019216">
    <property type="term" value="P:regulation of lipid metabolic process"/>
    <property type="evidence" value="ECO:0007669"/>
    <property type="project" value="TreeGrafter"/>
</dbReference>
<keyword evidence="4" id="KW-0812">Transmembrane</keyword>
<evidence type="ECO:0000256" key="1">
    <source>
        <dbReference type="ARBA" id="ARBA00007584"/>
    </source>
</evidence>
<evidence type="ECO:0000313" key="6">
    <source>
        <dbReference type="Proteomes" id="UP000039865"/>
    </source>
</evidence>
<organism evidence="5 6">
    <name type="scientific">Stylonychia lemnae</name>
    <name type="common">Ciliate</name>
    <dbReference type="NCBI Taxonomy" id="5949"/>
    <lineage>
        <taxon>Eukaryota</taxon>
        <taxon>Sar</taxon>
        <taxon>Alveolata</taxon>
        <taxon>Ciliophora</taxon>
        <taxon>Intramacronucleata</taxon>
        <taxon>Spirotrichea</taxon>
        <taxon>Stichotrichia</taxon>
        <taxon>Sporadotrichida</taxon>
        <taxon>Oxytrichidae</taxon>
        <taxon>Stylonychinae</taxon>
        <taxon>Stylonychia</taxon>
    </lineage>
</organism>
<reference evidence="5 6" key="1">
    <citation type="submission" date="2014-06" db="EMBL/GenBank/DDBJ databases">
        <authorList>
            <person name="Swart Estienne"/>
        </authorList>
    </citation>
    <scope>NUCLEOTIDE SEQUENCE [LARGE SCALE GENOMIC DNA]</scope>
    <source>
        <strain evidence="5 6">130c</strain>
    </source>
</reference>
<keyword evidence="4" id="KW-1133">Transmembrane helix</keyword>
<keyword evidence="4" id="KW-0472">Membrane</keyword>
<protein>
    <recommendedName>
        <fullName evidence="7">Optic atrophy 3 protein</fullName>
    </recommendedName>
</protein>
<keyword evidence="2 3" id="KW-0175">Coiled coil</keyword>
<dbReference type="PANTHER" id="PTHR12499:SF0">
    <property type="entry name" value="OPTIC ATROPHY 3 PROTEIN"/>
    <property type="match status" value="1"/>
</dbReference>
<dbReference type="InterPro" id="IPR010754">
    <property type="entry name" value="OPA3-like"/>
</dbReference>
<dbReference type="PANTHER" id="PTHR12499">
    <property type="entry name" value="OPTIC ATROPHY 3 PROTEIN OPA3"/>
    <property type="match status" value="1"/>
</dbReference>
<dbReference type="OrthoDB" id="2129069at2759"/>
<evidence type="ECO:0008006" key="7">
    <source>
        <dbReference type="Google" id="ProtNLM"/>
    </source>
</evidence>
<dbReference type="Proteomes" id="UP000039865">
    <property type="component" value="Unassembled WGS sequence"/>
</dbReference>
<dbReference type="Pfam" id="PF07047">
    <property type="entry name" value="OPA3"/>
    <property type="match status" value="1"/>
</dbReference>
<evidence type="ECO:0000313" key="5">
    <source>
        <dbReference type="EMBL" id="CDW81268.1"/>
    </source>
</evidence>
<dbReference type="EMBL" id="CCKQ01009760">
    <property type="protein sequence ID" value="CDW81268.1"/>
    <property type="molecule type" value="Genomic_DNA"/>
</dbReference>
<evidence type="ECO:0000256" key="2">
    <source>
        <dbReference type="ARBA" id="ARBA00023054"/>
    </source>
</evidence>
<gene>
    <name evidence="5" type="primary">Contig3453.g3697</name>
    <name evidence="5" type="ORF">STYLEM_10281</name>
</gene>
<name>A0A078AKC8_STYLE</name>
<evidence type="ECO:0000256" key="4">
    <source>
        <dbReference type="SAM" id="Phobius"/>
    </source>
</evidence>
<accession>A0A078AKC8</accession>
<feature type="coiled-coil region" evidence="3">
    <location>
        <begin position="104"/>
        <end position="159"/>
    </location>
</feature>
<sequence>MGPPLLKIVSLIVSTISEPAASLLKLMIRNQKLMHGFFVQIGNKANSFEARLNYKTAHPNQRLKHAKIEIPGINDEDAFVKGVDYFIEVILFYGFLGIWSIYEIRKMINNAKRAQIKAEKVKQKSKQQKQEIAQLKNDIDLLKEDMNQMRDELRSLKVST</sequence>
<comment type="similarity">
    <text evidence="1">Belongs to the OPA3 family.</text>
</comment>
<dbReference type="GO" id="GO:0005739">
    <property type="term" value="C:mitochondrion"/>
    <property type="evidence" value="ECO:0007669"/>
    <property type="project" value="TreeGrafter"/>
</dbReference>
<dbReference type="InParanoid" id="A0A078AKC8"/>